<feature type="region of interest" description="Disordered" evidence="1">
    <location>
        <begin position="164"/>
        <end position="189"/>
    </location>
</feature>
<gene>
    <name evidence="2" type="ORF">SVUK_LOCUS10123</name>
</gene>
<evidence type="ECO:0000256" key="1">
    <source>
        <dbReference type="SAM" id="MobiDB-lite"/>
    </source>
</evidence>
<proteinExistence type="predicted"/>
<dbReference type="EMBL" id="UYYB01094949">
    <property type="protein sequence ID" value="VDM75125.1"/>
    <property type="molecule type" value="Genomic_DNA"/>
</dbReference>
<dbReference type="AlphaFoldDB" id="A0A3P7KXM4"/>
<feature type="compositionally biased region" description="Acidic residues" evidence="1">
    <location>
        <begin position="174"/>
        <end position="186"/>
    </location>
</feature>
<name>A0A3P7KXM4_STRVU</name>
<protein>
    <submittedName>
        <fullName evidence="2">Uncharacterized protein</fullName>
    </submittedName>
</protein>
<dbReference type="Proteomes" id="UP000270094">
    <property type="component" value="Unassembled WGS sequence"/>
</dbReference>
<keyword evidence="3" id="KW-1185">Reference proteome</keyword>
<accession>A0A3P7KXM4</accession>
<evidence type="ECO:0000313" key="3">
    <source>
        <dbReference type="Proteomes" id="UP000270094"/>
    </source>
</evidence>
<evidence type="ECO:0000313" key="2">
    <source>
        <dbReference type="EMBL" id="VDM75125.1"/>
    </source>
</evidence>
<organism evidence="2 3">
    <name type="scientific">Strongylus vulgaris</name>
    <name type="common">Blood worm</name>
    <dbReference type="NCBI Taxonomy" id="40348"/>
    <lineage>
        <taxon>Eukaryota</taxon>
        <taxon>Metazoa</taxon>
        <taxon>Ecdysozoa</taxon>
        <taxon>Nematoda</taxon>
        <taxon>Chromadorea</taxon>
        <taxon>Rhabditida</taxon>
        <taxon>Rhabditina</taxon>
        <taxon>Rhabditomorpha</taxon>
        <taxon>Strongyloidea</taxon>
        <taxon>Strongylidae</taxon>
        <taxon>Strongylus</taxon>
    </lineage>
</organism>
<reference evidence="2 3" key="1">
    <citation type="submission" date="2018-11" db="EMBL/GenBank/DDBJ databases">
        <authorList>
            <consortium name="Pathogen Informatics"/>
        </authorList>
    </citation>
    <scope>NUCLEOTIDE SEQUENCE [LARGE SCALE GENOMIC DNA]</scope>
</reference>
<sequence length="244" mass="27210">MEYSPKSSDGKIVYLSKRSTTVVHGTDGSLTAVRGQRTGVTAEKVTIEREKEEEGQKQPAKVASDLSWLLLTFFATKVWNDLKLAPKRRVIGFTLFWAELAVKRLRLNNSASREKNKNVMISSRTSCCKKSNVPFTLQKTFTYPHGGINVPRKLGGLYKRRGAWRGEGGRERGEEEEEEEEDEEEATAGAKVAELTADSRFQVPQKHQRMPTGDLNIAIIIEKMIPCFTVSDFLGGGGLPPHVN</sequence>